<evidence type="ECO:0000313" key="3">
    <source>
        <dbReference type="Proteomes" id="UP000535406"/>
    </source>
</evidence>
<accession>A0A7W7YVH4</accession>
<dbReference type="RefSeq" id="WP_184144222.1">
    <property type="nucleotide sequence ID" value="NZ_JACHIK010000006.1"/>
</dbReference>
<reference evidence="2 3" key="1">
    <citation type="submission" date="2020-08" db="EMBL/GenBank/DDBJ databases">
        <title>Genomic Encyclopedia of Type Strains, Phase IV (KMG-IV): sequencing the most valuable type-strain genomes for metagenomic binning, comparative biology and taxonomic classification.</title>
        <authorList>
            <person name="Goeker M."/>
        </authorList>
    </citation>
    <scope>NUCLEOTIDE SEQUENCE [LARGE SCALE GENOMIC DNA]</scope>
    <source>
        <strain evidence="2 3">DSM 21319</strain>
    </source>
</reference>
<protein>
    <recommendedName>
        <fullName evidence="4">Cold-shock protein</fullName>
    </recommendedName>
</protein>
<organism evidence="2 3">
    <name type="scientific">Shinella fusca</name>
    <dbReference type="NCBI Taxonomy" id="544480"/>
    <lineage>
        <taxon>Bacteria</taxon>
        <taxon>Pseudomonadati</taxon>
        <taxon>Pseudomonadota</taxon>
        <taxon>Alphaproteobacteria</taxon>
        <taxon>Hyphomicrobiales</taxon>
        <taxon>Rhizobiaceae</taxon>
        <taxon>Shinella</taxon>
    </lineage>
</organism>
<sequence>MSQKTYAVGDTVTLKTDLFRSGDAGRDCRIVAILPADHGEVQYRIRIGTETHERRVVASDIDAPPGAADEPAKTTAPKRLQGEPWLKPASIRVRK</sequence>
<feature type="region of interest" description="Disordered" evidence="1">
    <location>
        <begin position="60"/>
        <end position="95"/>
    </location>
</feature>
<comment type="caution">
    <text evidence="2">The sequence shown here is derived from an EMBL/GenBank/DDBJ whole genome shotgun (WGS) entry which is preliminary data.</text>
</comment>
<evidence type="ECO:0000313" key="2">
    <source>
        <dbReference type="EMBL" id="MBB5042914.1"/>
    </source>
</evidence>
<dbReference type="EMBL" id="JACHIK010000006">
    <property type="protein sequence ID" value="MBB5042914.1"/>
    <property type="molecule type" value="Genomic_DNA"/>
</dbReference>
<name>A0A7W7YVH4_9HYPH</name>
<evidence type="ECO:0000256" key="1">
    <source>
        <dbReference type="SAM" id="MobiDB-lite"/>
    </source>
</evidence>
<dbReference type="AlphaFoldDB" id="A0A7W7YVH4"/>
<proteinExistence type="predicted"/>
<evidence type="ECO:0008006" key="4">
    <source>
        <dbReference type="Google" id="ProtNLM"/>
    </source>
</evidence>
<gene>
    <name evidence="2" type="ORF">HNQ66_002312</name>
</gene>
<keyword evidence="3" id="KW-1185">Reference proteome</keyword>
<dbReference type="Proteomes" id="UP000535406">
    <property type="component" value="Unassembled WGS sequence"/>
</dbReference>